<dbReference type="SUPFAM" id="SSF53383">
    <property type="entry name" value="PLP-dependent transferases"/>
    <property type="match status" value="1"/>
</dbReference>
<dbReference type="Pfam" id="PF00155">
    <property type="entry name" value="Aminotran_1_2"/>
    <property type="match status" value="1"/>
</dbReference>
<comment type="function">
    <text evidence="2">Decarboxylates L-threonine-O-3-phosphate to yield (R)-1-amino-2-propanol O-2-phosphate, the precursor for the linkage between the nucleotide loop and the corrin ring in cobalamin.</text>
</comment>
<proteinExistence type="predicted"/>
<evidence type="ECO:0000256" key="2">
    <source>
        <dbReference type="ARBA" id="ARBA00003444"/>
    </source>
</evidence>
<dbReference type="InterPro" id="IPR015421">
    <property type="entry name" value="PyrdxlP-dep_Trfase_major"/>
</dbReference>
<dbReference type="PROSITE" id="PS00105">
    <property type="entry name" value="AA_TRANSFER_CLASS_1"/>
    <property type="match status" value="1"/>
</dbReference>
<keyword evidence="5" id="KW-0169">Cobalamin biosynthesis</keyword>
<evidence type="ECO:0000256" key="5">
    <source>
        <dbReference type="ARBA" id="ARBA00022573"/>
    </source>
</evidence>
<feature type="domain" description="Aminotransferase class I/classII large" evidence="10">
    <location>
        <begin position="26"/>
        <end position="365"/>
    </location>
</feature>
<dbReference type="InterPro" id="IPR005860">
    <property type="entry name" value="CobD"/>
</dbReference>
<dbReference type="InterPro" id="IPR004838">
    <property type="entry name" value="NHTrfase_class1_PyrdxlP-BS"/>
</dbReference>
<dbReference type="InterPro" id="IPR015422">
    <property type="entry name" value="PyrdxlP-dep_Trfase_small"/>
</dbReference>
<dbReference type="PANTHER" id="PTHR42885">
    <property type="entry name" value="HISTIDINOL-PHOSPHATE AMINOTRANSFERASE-RELATED"/>
    <property type="match status" value="1"/>
</dbReference>
<accession>A0A1I2KAI4</accession>
<reference evidence="11 12" key="1">
    <citation type="submission" date="2016-10" db="EMBL/GenBank/DDBJ databases">
        <authorList>
            <person name="de Groot N.N."/>
        </authorList>
    </citation>
    <scope>NUCLEOTIDE SEQUENCE [LARGE SCALE GENOMIC DNA]</scope>
    <source>
        <strain evidence="11 12">DSM 44945</strain>
    </source>
</reference>
<dbReference type="UniPathway" id="UPA00148"/>
<evidence type="ECO:0000256" key="3">
    <source>
        <dbReference type="ARBA" id="ARBA00004953"/>
    </source>
</evidence>
<dbReference type="GO" id="GO:0009236">
    <property type="term" value="P:cobalamin biosynthetic process"/>
    <property type="evidence" value="ECO:0007669"/>
    <property type="project" value="UniProtKB-UniPathway"/>
</dbReference>
<sequence>MAELERYGHGGDRLTAAERFGGRPEEFLDFSSNIHPLGPPPRVLEALSRALAGERPQALASYPDPLSRRLRDKLADRLSVSPEQLLVANGAAELIDLVVRVFRPRRVGVVHPCFSEYERAAHLHGCSVVSVRAKEENRFVPTEEELRFLVMRSDLVFLGCPNNPTGLLPPKPVLERVAAEAARSGAVLVLDEAFIDFVPGGEERSLIHRLSSCPTTLILRSMTKFYALPGLRLGYAVGRKDWIERLLDHKIPWSVNALAQVAGEAALEDEEYRRRAERWGRAEREELAGWLRQVGAVDVFPSETNFLLLRLRAAKGRGASGRLQERMGRRGILIRDASTFPGLDDRYVRIAVRTRRENERLIAALRKVWAEWEGGGEG</sequence>
<comment type="cofactor">
    <cofactor evidence="1">
        <name>pyridoxal 5'-phosphate</name>
        <dbReference type="ChEBI" id="CHEBI:597326"/>
    </cofactor>
</comment>
<organism evidence="11 12">
    <name type="scientific">Planifilum fulgidum</name>
    <dbReference type="NCBI Taxonomy" id="201973"/>
    <lineage>
        <taxon>Bacteria</taxon>
        <taxon>Bacillati</taxon>
        <taxon>Bacillota</taxon>
        <taxon>Bacilli</taxon>
        <taxon>Bacillales</taxon>
        <taxon>Thermoactinomycetaceae</taxon>
        <taxon>Planifilum</taxon>
    </lineage>
</organism>
<evidence type="ECO:0000256" key="7">
    <source>
        <dbReference type="ARBA" id="ARBA00023239"/>
    </source>
</evidence>
<evidence type="ECO:0000259" key="10">
    <source>
        <dbReference type="Pfam" id="PF00155"/>
    </source>
</evidence>
<name>A0A1I2KAI4_9BACL</name>
<keyword evidence="12" id="KW-1185">Reference proteome</keyword>
<dbReference type="PANTHER" id="PTHR42885:SF1">
    <property type="entry name" value="THREONINE-PHOSPHATE DECARBOXYLASE"/>
    <property type="match status" value="1"/>
</dbReference>
<dbReference type="Proteomes" id="UP000198661">
    <property type="component" value="Unassembled WGS sequence"/>
</dbReference>
<comment type="catalytic activity">
    <reaction evidence="9">
        <text>O-phospho-L-threonine + H(+) = (R)-1-aminopropan-2-yl phosphate + CO2</text>
        <dbReference type="Rhea" id="RHEA:11492"/>
        <dbReference type="ChEBI" id="CHEBI:15378"/>
        <dbReference type="ChEBI" id="CHEBI:16526"/>
        <dbReference type="ChEBI" id="CHEBI:58563"/>
        <dbReference type="ChEBI" id="CHEBI:58675"/>
        <dbReference type="EC" id="4.1.1.81"/>
    </reaction>
</comment>
<dbReference type="EMBL" id="FOOK01000001">
    <property type="protein sequence ID" value="SFF64122.1"/>
    <property type="molecule type" value="Genomic_DNA"/>
</dbReference>
<dbReference type="GO" id="GO:0048472">
    <property type="term" value="F:threonine-phosphate decarboxylase activity"/>
    <property type="evidence" value="ECO:0007669"/>
    <property type="project" value="UniProtKB-EC"/>
</dbReference>
<dbReference type="GO" id="GO:0030170">
    <property type="term" value="F:pyridoxal phosphate binding"/>
    <property type="evidence" value="ECO:0007669"/>
    <property type="project" value="InterPro"/>
</dbReference>
<evidence type="ECO:0000256" key="1">
    <source>
        <dbReference type="ARBA" id="ARBA00001933"/>
    </source>
</evidence>
<gene>
    <name evidence="11" type="ORF">SAMN04488025_101121</name>
</gene>
<dbReference type="EC" id="4.1.1.81" evidence="4"/>
<evidence type="ECO:0000313" key="11">
    <source>
        <dbReference type="EMBL" id="SFF64122.1"/>
    </source>
</evidence>
<dbReference type="RefSeq" id="WP_177198904.1">
    <property type="nucleotide sequence ID" value="NZ_FOOK01000001.1"/>
</dbReference>
<evidence type="ECO:0000256" key="8">
    <source>
        <dbReference type="ARBA" id="ARBA00029996"/>
    </source>
</evidence>
<dbReference type="InterPro" id="IPR004839">
    <property type="entry name" value="Aminotransferase_I/II_large"/>
</dbReference>
<dbReference type="CDD" id="cd00609">
    <property type="entry name" value="AAT_like"/>
    <property type="match status" value="1"/>
</dbReference>
<evidence type="ECO:0000313" key="12">
    <source>
        <dbReference type="Proteomes" id="UP000198661"/>
    </source>
</evidence>
<dbReference type="InterPro" id="IPR015424">
    <property type="entry name" value="PyrdxlP-dep_Trfase"/>
</dbReference>
<evidence type="ECO:0000256" key="6">
    <source>
        <dbReference type="ARBA" id="ARBA00022898"/>
    </source>
</evidence>
<dbReference type="NCBIfam" id="TIGR01140">
    <property type="entry name" value="L_thr_O3P_dcar"/>
    <property type="match status" value="1"/>
</dbReference>
<keyword evidence="7" id="KW-0456">Lyase</keyword>
<comment type="pathway">
    <text evidence="3">Cofactor biosynthesis; adenosylcobalamin biosynthesis.</text>
</comment>
<evidence type="ECO:0000256" key="9">
    <source>
        <dbReference type="ARBA" id="ARBA00048531"/>
    </source>
</evidence>
<keyword evidence="6" id="KW-0663">Pyridoxal phosphate</keyword>
<dbReference type="STRING" id="201973.SAMN04488025_101121"/>
<protein>
    <recommendedName>
        <fullName evidence="4">threonine-phosphate decarboxylase</fullName>
        <ecNumber evidence="4">4.1.1.81</ecNumber>
    </recommendedName>
    <alternativeName>
        <fullName evidence="8">L-threonine-O-3-phosphate decarboxylase</fullName>
    </alternativeName>
</protein>
<dbReference type="Gene3D" id="3.90.1150.10">
    <property type="entry name" value="Aspartate Aminotransferase, domain 1"/>
    <property type="match status" value="1"/>
</dbReference>
<dbReference type="Gene3D" id="3.40.640.10">
    <property type="entry name" value="Type I PLP-dependent aspartate aminotransferase-like (Major domain)"/>
    <property type="match status" value="1"/>
</dbReference>
<evidence type="ECO:0000256" key="4">
    <source>
        <dbReference type="ARBA" id="ARBA00012285"/>
    </source>
</evidence>
<dbReference type="AlphaFoldDB" id="A0A1I2KAI4"/>